<dbReference type="GO" id="GO:0016020">
    <property type="term" value="C:membrane"/>
    <property type="evidence" value="ECO:0007669"/>
    <property type="project" value="UniProtKB-SubCell"/>
</dbReference>
<dbReference type="STRING" id="930128.SAMN05192532_104120"/>
<keyword evidence="7 8" id="KW-0472">Membrane</keyword>
<dbReference type="Gene3D" id="1.20.1740.10">
    <property type="entry name" value="Amino acid/polyamine transporter I"/>
    <property type="match status" value="1"/>
</dbReference>
<evidence type="ECO:0000256" key="6">
    <source>
        <dbReference type="ARBA" id="ARBA00022989"/>
    </source>
</evidence>
<feature type="transmembrane region" description="Helical" evidence="8">
    <location>
        <begin position="307"/>
        <end position="330"/>
    </location>
</feature>
<dbReference type="EMBL" id="FONT01000004">
    <property type="protein sequence ID" value="SFE80789.1"/>
    <property type="molecule type" value="Genomic_DNA"/>
</dbReference>
<protein>
    <submittedName>
        <fullName evidence="9">Spore germination protein (Amino acid permease)</fullName>
    </submittedName>
</protein>
<dbReference type="PANTHER" id="PTHR34975">
    <property type="entry name" value="SPORE GERMINATION PROTEIN A2"/>
    <property type="match status" value="1"/>
</dbReference>
<dbReference type="NCBIfam" id="TIGR00912">
    <property type="entry name" value="2A0309"/>
    <property type="match status" value="1"/>
</dbReference>
<evidence type="ECO:0000256" key="5">
    <source>
        <dbReference type="ARBA" id="ARBA00022692"/>
    </source>
</evidence>
<reference evidence="9 10" key="1">
    <citation type="submission" date="2016-10" db="EMBL/GenBank/DDBJ databases">
        <authorList>
            <person name="de Groot N.N."/>
        </authorList>
    </citation>
    <scope>NUCLEOTIDE SEQUENCE [LARGE SCALE GENOMIC DNA]</scope>
    <source>
        <strain evidence="9 10">DSM 23995</strain>
    </source>
</reference>
<feature type="transmembrane region" description="Helical" evidence="8">
    <location>
        <begin position="184"/>
        <end position="206"/>
    </location>
</feature>
<dbReference type="RefSeq" id="WP_091661291.1">
    <property type="nucleotide sequence ID" value="NZ_FONT01000004.1"/>
</dbReference>
<feature type="transmembrane region" description="Helical" evidence="8">
    <location>
        <begin position="218"/>
        <end position="239"/>
    </location>
</feature>
<keyword evidence="4" id="KW-0309">Germination</keyword>
<dbReference type="GO" id="GO:0009847">
    <property type="term" value="P:spore germination"/>
    <property type="evidence" value="ECO:0007669"/>
    <property type="project" value="InterPro"/>
</dbReference>
<dbReference type="Proteomes" id="UP000199516">
    <property type="component" value="Unassembled WGS sequence"/>
</dbReference>
<feature type="transmembrane region" description="Helical" evidence="8">
    <location>
        <begin position="81"/>
        <end position="102"/>
    </location>
</feature>
<dbReference type="Pfam" id="PF03845">
    <property type="entry name" value="Spore_permease"/>
    <property type="match status" value="1"/>
</dbReference>
<dbReference type="PANTHER" id="PTHR34975:SF2">
    <property type="entry name" value="SPORE GERMINATION PROTEIN A2"/>
    <property type="match status" value="1"/>
</dbReference>
<keyword evidence="5 8" id="KW-0812">Transmembrane</keyword>
<comment type="similarity">
    <text evidence="2">Belongs to the amino acid-polyamine-organocation (APC) superfamily. Spore germination protein (SGP) (TC 2.A.3.9) family.</text>
</comment>
<dbReference type="InterPro" id="IPR004761">
    <property type="entry name" value="Spore_GerAB"/>
</dbReference>
<comment type="subcellular location">
    <subcellularLocation>
        <location evidence="1">Membrane</location>
        <topology evidence="1">Multi-pass membrane protein</topology>
    </subcellularLocation>
</comment>
<organism evidence="9 10">
    <name type="scientific">Alteribacillus iranensis</name>
    <dbReference type="NCBI Taxonomy" id="930128"/>
    <lineage>
        <taxon>Bacteria</taxon>
        <taxon>Bacillati</taxon>
        <taxon>Bacillota</taxon>
        <taxon>Bacilli</taxon>
        <taxon>Bacillales</taxon>
        <taxon>Bacillaceae</taxon>
        <taxon>Alteribacillus</taxon>
    </lineage>
</organism>
<feature type="transmembrane region" description="Helical" evidence="8">
    <location>
        <begin position="336"/>
        <end position="356"/>
    </location>
</feature>
<sequence length="371" mass="41454">MSNSREITAVEAAAILINSVLGIGILNMPRFMVEAAGTGAPIVTIIGVLFVFISVWGITKLGMSFPTQSIVQYSERIIGKWLGRAYIFIAIIVFIFAAGLLLREFSEVLNTAVLFETPIEVSALVILFLAAYFTRDSLNTFAYIHLFYAPFIFIPGIIIAALSIPKYNYLYLQPLFRVEVNEWFTGITSMAPMFQGVFVLTIIIPFMKQPGLVMKASFWGTALAGGVYVITVISALAIAGPEELKTMMWPALEHARSVEVPGNFLERLGIVFLITWVIAVFTTIFSYYMIIVNVLRQLFRTQDHRMFSFFLFPLIFGVAMIPENVVQLYKGEMAKIVNWMGVMFLMGFPLLLVIVMKLRGLPLKGSGKKSD</sequence>
<dbReference type="OrthoDB" id="2661055at2"/>
<evidence type="ECO:0000256" key="7">
    <source>
        <dbReference type="ARBA" id="ARBA00023136"/>
    </source>
</evidence>
<keyword evidence="6 8" id="KW-1133">Transmembrane helix</keyword>
<gene>
    <name evidence="9" type="ORF">SAMN05192532_104120</name>
</gene>
<evidence type="ECO:0000313" key="10">
    <source>
        <dbReference type="Proteomes" id="UP000199516"/>
    </source>
</evidence>
<evidence type="ECO:0000256" key="2">
    <source>
        <dbReference type="ARBA" id="ARBA00007998"/>
    </source>
</evidence>
<evidence type="ECO:0000313" key="9">
    <source>
        <dbReference type="EMBL" id="SFE80789.1"/>
    </source>
</evidence>
<feature type="transmembrane region" description="Helical" evidence="8">
    <location>
        <begin position="108"/>
        <end position="133"/>
    </location>
</feature>
<evidence type="ECO:0000256" key="1">
    <source>
        <dbReference type="ARBA" id="ARBA00004141"/>
    </source>
</evidence>
<accession>A0A1I2DK11</accession>
<feature type="transmembrane region" description="Helical" evidence="8">
    <location>
        <begin position="40"/>
        <end position="61"/>
    </location>
</feature>
<feature type="transmembrane region" description="Helical" evidence="8">
    <location>
        <begin position="145"/>
        <end position="164"/>
    </location>
</feature>
<keyword evidence="10" id="KW-1185">Reference proteome</keyword>
<evidence type="ECO:0000256" key="3">
    <source>
        <dbReference type="ARBA" id="ARBA00022448"/>
    </source>
</evidence>
<evidence type="ECO:0000256" key="8">
    <source>
        <dbReference type="SAM" id="Phobius"/>
    </source>
</evidence>
<feature type="transmembrane region" description="Helical" evidence="8">
    <location>
        <begin position="270"/>
        <end position="295"/>
    </location>
</feature>
<name>A0A1I2DK11_9BACI</name>
<dbReference type="AlphaFoldDB" id="A0A1I2DK11"/>
<evidence type="ECO:0000256" key="4">
    <source>
        <dbReference type="ARBA" id="ARBA00022544"/>
    </source>
</evidence>
<proteinExistence type="inferred from homology"/>
<feature type="transmembrane region" description="Helical" evidence="8">
    <location>
        <begin position="7"/>
        <end position="28"/>
    </location>
</feature>
<keyword evidence="3" id="KW-0813">Transport</keyword>